<evidence type="ECO:0000313" key="1">
    <source>
        <dbReference type="EMBL" id="KAF5932305.1"/>
    </source>
</evidence>
<evidence type="ECO:0000313" key="2">
    <source>
        <dbReference type="Proteomes" id="UP000593564"/>
    </source>
</evidence>
<name>A0A7J7FVD4_CAMSI</name>
<gene>
    <name evidence="1" type="ORF">HYC85_028476</name>
</gene>
<protein>
    <submittedName>
        <fullName evidence="1">Uncharacterized protein</fullName>
    </submittedName>
</protein>
<proteinExistence type="predicted"/>
<organism evidence="1 2">
    <name type="scientific">Camellia sinensis</name>
    <name type="common">Tea plant</name>
    <name type="synonym">Thea sinensis</name>
    <dbReference type="NCBI Taxonomy" id="4442"/>
    <lineage>
        <taxon>Eukaryota</taxon>
        <taxon>Viridiplantae</taxon>
        <taxon>Streptophyta</taxon>
        <taxon>Embryophyta</taxon>
        <taxon>Tracheophyta</taxon>
        <taxon>Spermatophyta</taxon>
        <taxon>Magnoliopsida</taxon>
        <taxon>eudicotyledons</taxon>
        <taxon>Gunneridae</taxon>
        <taxon>Pentapetalae</taxon>
        <taxon>asterids</taxon>
        <taxon>Ericales</taxon>
        <taxon>Theaceae</taxon>
        <taxon>Camellia</taxon>
    </lineage>
</organism>
<dbReference type="EMBL" id="JACBKZ010000014">
    <property type="protein sequence ID" value="KAF5932305.1"/>
    <property type="molecule type" value="Genomic_DNA"/>
</dbReference>
<comment type="caution">
    <text evidence="1">The sequence shown here is derived from an EMBL/GenBank/DDBJ whole genome shotgun (WGS) entry which is preliminary data.</text>
</comment>
<dbReference type="Proteomes" id="UP000593564">
    <property type="component" value="Unassembled WGS sequence"/>
</dbReference>
<reference evidence="1 2" key="2">
    <citation type="submission" date="2020-07" db="EMBL/GenBank/DDBJ databases">
        <title>Genome assembly of wild tea tree DASZ reveals pedigree and selection history of tea varieties.</title>
        <authorList>
            <person name="Zhang W."/>
        </authorList>
    </citation>
    <scope>NUCLEOTIDE SEQUENCE [LARGE SCALE GENOMIC DNA]</scope>
    <source>
        <strain evidence="2">cv. G240</strain>
        <tissue evidence="1">Leaf</tissue>
    </source>
</reference>
<accession>A0A7J7FVD4</accession>
<keyword evidence="2" id="KW-1185">Reference proteome</keyword>
<dbReference type="AlphaFoldDB" id="A0A7J7FVD4"/>
<reference evidence="2" key="1">
    <citation type="journal article" date="2020" name="Nat. Commun.">
        <title>Genome assembly of wild tea tree DASZ reveals pedigree and selection history of tea varieties.</title>
        <authorList>
            <person name="Zhang W."/>
            <person name="Zhang Y."/>
            <person name="Qiu H."/>
            <person name="Guo Y."/>
            <person name="Wan H."/>
            <person name="Zhang X."/>
            <person name="Scossa F."/>
            <person name="Alseekh S."/>
            <person name="Zhang Q."/>
            <person name="Wang P."/>
            <person name="Xu L."/>
            <person name="Schmidt M.H."/>
            <person name="Jia X."/>
            <person name="Li D."/>
            <person name="Zhu A."/>
            <person name="Guo F."/>
            <person name="Chen W."/>
            <person name="Ni D."/>
            <person name="Usadel B."/>
            <person name="Fernie A.R."/>
            <person name="Wen W."/>
        </authorList>
    </citation>
    <scope>NUCLEOTIDE SEQUENCE [LARGE SCALE GENOMIC DNA]</scope>
    <source>
        <strain evidence="2">cv. G240</strain>
    </source>
</reference>
<sequence length="81" mass="9235">MGLPYRVQAEVVLKQSPHPWVFKPDSSLRNPKPLCSRLCHSNSSFHRLSWSPKNSLQTQLGGYTRPSDAVRARLTPKELHL</sequence>